<gene>
    <name evidence="4" type="ORF">HHUSO_G26929</name>
</gene>
<evidence type="ECO:0000256" key="1">
    <source>
        <dbReference type="ARBA" id="ARBA00022737"/>
    </source>
</evidence>
<evidence type="ECO:0000313" key="4">
    <source>
        <dbReference type="EMBL" id="KAK6473491.1"/>
    </source>
</evidence>
<dbReference type="SMART" id="SM00248">
    <property type="entry name" value="ANK"/>
    <property type="match status" value="3"/>
</dbReference>
<dbReference type="Proteomes" id="UP001369086">
    <property type="component" value="Unassembled WGS sequence"/>
</dbReference>
<dbReference type="Gene3D" id="1.25.40.20">
    <property type="entry name" value="Ankyrin repeat-containing domain"/>
    <property type="match status" value="2"/>
</dbReference>
<dbReference type="PROSITE" id="PS50088">
    <property type="entry name" value="ANK_REPEAT"/>
    <property type="match status" value="2"/>
</dbReference>
<name>A0ABR0YM67_HUSHU</name>
<dbReference type="SUPFAM" id="SSF48403">
    <property type="entry name" value="Ankyrin repeat"/>
    <property type="match status" value="1"/>
</dbReference>
<dbReference type="EMBL" id="JAHFZB010000027">
    <property type="protein sequence ID" value="KAK6473491.1"/>
    <property type="molecule type" value="Genomic_DNA"/>
</dbReference>
<evidence type="ECO:0000256" key="2">
    <source>
        <dbReference type="ARBA" id="ARBA00023043"/>
    </source>
</evidence>
<dbReference type="PANTHER" id="PTHR24171">
    <property type="entry name" value="ANKYRIN REPEAT DOMAIN-CONTAINING PROTEIN 39-RELATED"/>
    <property type="match status" value="1"/>
</dbReference>
<evidence type="ECO:0000256" key="3">
    <source>
        <dbReference type="PROSITE-ProRule" id="PRU00023"/>
    </source>
</evidence>
<sequence length="260" mass="28535">LPAISSAMGGQQSKNIQKGNYRFWSAVASAIRLGWIGIGEKQKEMKVTQLSLFPLLMCTAALQGDIVALEGHLQQGANAMMTANNGRTPLHLAAGEGDLDTVKFLLKKGADVNSRDKFKDPVLRDAVRCKSLELVEHLVIAGAHLETAGDELGREMCSLAYLSDMKQMEIWKAAGVHFNFADRNNRTPLHVAVCTNQPEMVLFCLNNGSDPQLRDCYNNTPIADARRLGFKHIEELLLIDKAKKAKAATLKAVEVKPLKQ</sequence>
<organism evidence="4 5">
    <name type="scientific">Huso huso</name>
    <name type="common">Beluga</name>
    <name type="synonym">Acipenser huso</name>
    <dbReference type="NCBI Taxonomy" id="61971"/>
    <lineage>
        <taxon>Eukaryota</taxon>
        <taxon>Metazoa</taxon>
        <taxon>Chordata</taxon>
        <taxon>Craniata</taxon>
        <taxon>Vertebrata</taxon>
        <taxon>Euteleostomi</taxon>
        <taxon>Actinopterygii</taxon>
        <taxon>Chondrostei</taxon>
        <taxon>Acipenseriformes</taxon>
        <taxon>Acipenseridae</taxon>
        <taxon>Huso</taxon>
    </lineage>
</organism>
<dbReference type="InterPro" id="IPR002110">
    <property type="entry name" value="Ankyrin_rpt"/>
</dbReference>
<feature type="repeat" description="ANK" evidence="3">
    <location>
        <begin position="85"/>
        <end position="117"/>
    </location>
</feature>
<accession>A0ABR0YM67</accession>
<dbReference type="PROSITE" id="PS50297">
    <property type="entry name" value="ANK_REP_REGION"/>
    <property type="match status" value="2"/>
</dbReference>
<protein>
    <submittedName>
        <fullName evidence="4">L-asparaginase-like</fullName>
    </submittedName>
</protein>
<reference evidence="4 5" key="1">
    <citation type="submission" date="2021-05" db="EMBL/GenBank/DDBJ databases">
        <authorList>
            <person name="Zahm M."/>
            <person name="Klopp C."/>
            <person name="Cabau C."/>
            <person name="Kuhl H."/>
            <person name="Suciu R."/>
            <person name="Ciorpac M."/>
            <person name="Holostenco D."/>
            <person name="Gessner J."/>
            <person name="Wuertz S."/>
            <person name="Hohne C."/>
            <person name="Stock M."/>
            <person name="Gislard M."/>
            <person name="Lluch J."/>
            <person name="Milhes M."/>
            <person name="Lampietro C."/>
            <person name="Lopez Roques C."/>
            <person name="Donnadieu C."/>
            <person name="Du K."/>
            <person name="Schartl M."/>
            <person name="Guiguen Y."/>
        </authorList>
    </citation>
    <scope>NUCLEOTIDE SEQUENCE [LARGE SCALE GENOMIC DNA]</scope>
    <source>
        <strain evidence="4">Hh-F2</strain>
        <tissue evidence="4">Blood</tissue>
    </source>
</reference>
<keyword evidence="2 3" id="KW-0040">ANK repeat</keyword>
<dbReference type="PANTHER" id="PTHR24171:SF9">
    <property type="entry name" value="ANKYRIN REPEAT DOMAIN-CONTAINING PROTEIN 39"/>
    <property type="match status" value="1"/>
</dbReference>
<feature type="repeat" description="ANK" evidence="3">
    <location>
        <begin position="184"/>
        <end position="216"/>
    </location>
</feature>
<evidence type="ECO:0000313" key="5">
    <source>
        <dbReference type="Proteomes" id="UP001369086"/>
    </source>
</evidence>
<proteinExistence type="predicted"/>
<dbReference type="Pfam" id="PF12796">
    <property type="entry name" value="Ank_2"/>
    <property type="match status" value="2"/>
</dbReference>
<dbReference type="InterPro" id="IPR036770">
    <property type="entry name" value="Ankyrin_rpt-contain_sf"/>
</dbReference>
<comment type="caution">
    <text evidence="4">The sequence shown here is derived from an EMBL/GenBank/DDBJ whole genome shotgun (WGS) entry which is preliminary data.</text>
</comment>
<feature type="non-terminal residue" evidence="4">
    <location>
        <position position="1"/>
    </location>
</feature>
<keyword evidence="1" id="KW-0677">Repeat</keyword>
<keyword evidence="5" id="KW-1185">Reference proteome</keyword>